<feature type="transmembrane region" description="Helical" evidence="8">
    <location>
        <begin position="371"/>
        <end position="392"/>
    </location>
</feature>
<reference evidence="10 11" key="1">
    <citation type="submission" date="2018-11" db="EMBL/GenBank/DDBJ databases">
        <title>Gordonia insulae sp. nov., isolated from an island soil.</title>
        <authorList>
            <person name="Kim Y.S."/>
            <person name="Kim S.B."/>
        </authorList>
    </citation>
    <scope>NUCLEOTIDE SEQUENCE [LARGE SCALE GENOMIC DNA]</scope>
    <source>
        <strain evidence="10 11">MMS17-SY073</strain>
    </source>
</reference>
<evidence type="ECO:0000259" key="9">
    <source>
        <dbReference type="Pfam" id="PF00999"/>
    </source>
</evidence>
<feature type="transmembrane region" description="Helical" evidence="8">
    <location>
        <begin position="194"/>
        <end position="214"/>
    </location>
</feature>
<dbReference type="Gene3D" id="1.20.1530.20">
    <property type="match status" value="1"/>
</dbReference>
<evidence type="ECO:0000256" key="2">
    <source>
        <dbReference type="ARBA" id="ARBA00022448"/>
    </source>
</evidence>
<dbReference type="Proteomes" id="UP000271469">
    <property type="component" value="Chromosome"/>
</dbReference>
<dbReference type="GO" id="GO:1902600">
    <property type="term" value="P:proton transmembrane transport"/>
    <property type="evidence" value="ECO:0007669"/>
    <property type="project" value="InterPro"/>
</dbReference>
<evidence type="ECO:0000256" key="5">
    <source>
        <dbReference type="ARBA" id="ARBA00023065"/>
    </source>
</evidence>
<organism evidence="10 11">
    <name type="scientific">Gordonia insulae</name>
    <dbReference type="NCBI Taxonomy" id="2420509"/>
    <lineage>
        <taxon>Bacteria</taxon>
        <taxon>Bacillati</taxon>
        <taxon>Actinomycetota</taxon>
        <taxon>Actinomycetes</taxon>
        <taxon>Mycobacteriales</taxon>
        <taxon>Gordoniaceae</taxon>
        <taxon>Gordonia</taxon>
    </lineage>
</organism>
<keyword evidence="5" id="KW-0406">Ion transport</keyword>
<keyword evidence="2" id="KW-0813">Transport</keyword>
<sequence>MLTQLAIILGAAVVLGMIARRVGLPAMVGELLAGVVLGPSLLGWVWPDGAANLFPDNGDPSALVTGIGQLGVLLLVGLAAAELDSGVLRARRRVIASVSVWSFAIPLACGIGVGFLVPERFHGAESTALEFALLLGTAMSVSAIPVIAKILTDLDLLRKEIGQVILSAGTLSDVGAWMLLAMVSAMATVGLRGWQLPLTGISLVAVVTATWLLRPWVRKGLDRLEGSAHGGYVNAIVVVLIVGAAAVTDALHLEAALGAFLAGLMVGRRGSGVLAPLQTVTTAVLAPVFLATAGLHLDLTLLGESATALLAAVVLVVAVSTKLAGGYVGARLAGVGHWEAMALGSGLNARGIVEIILAAIGLQLGVFTDPVYAIIVLLALTTSIMAGPMLVFTTRRFESASVPAQRAEASTNGPRHADSMGNMAVPPPARRS</sequence>
<protein>
    <submittedName>
        <fullName evidence="10">Na(+)/H(+) antiporter</fullName>
    </submittedName>
</protein>
<evidence type="ECO:0000256" key="6">
    <source>
        <dbReference type="ARBA" id="ARBA00023136"/>
    </source>
</evidence>
<dbReference type="PANTHER" id="PTHR32468">
    <property type="entry name" value="CATION/H + ANTIPORTER"/>
    <property type="match status" value="1"/>
</dbReference>
<accession>A0A3G8JIT0</accession>
<evidence type="ECO:0000313" key="11">
    <source>
        <dbReference type="Proteomes" id="UP000271469"/>
    </source>
</evidence>
<dbReference type="GO" id="GO:0016020">
    <property type="term" value="C:membrane"/>
    <property type="evidence" value="ECO:0007669"/>
    <property type="project" value="UniProtKB-SubCell"/>
</dbReference>
<evidence type="ECO:0000256" key="8">
    <source>
        <dbReference type="SAM" id="Phobius"/>
    </source>
</evidence>
<keyword evidence="11" id="KW-1185">Reference proteome</keyword>
<evidence type="ECO:0000256" key="3">
    <source>
        <dbReference type="ARBA" id="ARBA00022692"/>
    </source>
</evidence>
<feature type="region of interest" description="Disordered" evidence="7">
    <location>
        <begin position="403"/>
        <end position="432"/>
    </location>
</feature>
<feature type="transmembrane region" description="Helical" evidence="8">
    <location>
        <begin position="95"/>
        <end position="117"/>
    </location>
</feature>
<proteinExistence type="predicted"/>
<evidence type="ECO:0000256" key="1">
    <source>
        <dbReference type="ARBA" id="ARBA00004141"/>
    </source>
</evidence>
<dbReference type="InterPro" id="IPR050794">
    <property type="entry name" value="CPA2_transporter"/>
</dbReference>
<gene>
    <name evidence="10" type="primary">napA</name>
    <name evidence="10" type="ORF">D7316_00963</name>
</gene>
<comment type="subcellular location">
    <subcellularLocation>
        <location evidence="1">Membrane</location>
        <topology evidence="1">Multi-pass membrane protein</topology>
    </subcellularLocation>
</comment>
<keyword evidence="3 8" id="KW-0812">Transmembrane</keyword>
<dbReference type="OrthoDB" id="9793589at2"/>
<evidence type="ECO:0000313" key="10">
    <source>
        <dbReference type="EMBL" id="AZG44379.1"/>
    </source>
</evidence>
<feature type="transmembrane region" description="Helical" evidence="8">
    <location>
        <begin position="279"/>
        <end position="297"/>
    </location>
</feature>
<feature type="domain" description="Cation/H+ exchanger transmembrane" evidence="9">
    <location>
        <begin position="12"/>
        <end position="394"/>
    </location>
</feature>
<feature type="transmembrane region" description="Helical" evidence="8">
    <location>
        <begin position="129"/>
        <end position="152"/>
    </location>
</feature>
<dbReference type="RefSeq" id="WP_124711114.1">
    <property type="nucleotide sequence ID" value="NZ_CP033972.1"/>
</dbReference>
<dbReference type="Pfam" id="PF00999">
    <property type="entry name" value="Na_H_Exchanger"/>
    <property type="match status" value="1"/>
</dbReference>
<feature type="transmembrane region" description="Helical" evidence="8">
    <location>
        <begin position="309"/>
        <end position="330"/>
    </location>
</feature>
<evidence type="ECO:0000256" key="7">
    <source>
        <dbReference type="SAM" id="MobiDB-lite"/>
    </source>
</evidence>
<dbReference type="GO" id="GO:0015297">
    <property type="term" value="F:antiporter activity"/>
    <property type="evidence" value="ECO:0007669"/>
    <property type="project" value="InterPro"/>
</dbReference>
<dbReference type="InterPro" id="IPR006153">
    <property type="entry name" value="Cation/H_exchanger_TM"/>
</dbReference>
<keyword evidence="6 8" id="KW-0472">Membrane</keyword>
<feature type="transmembrane region" description="Helical" evidence="8">
    <location>
        <begin position="226"/>
        <end position="244"/>
    </location>
</feature>
<dbReference type="PANTHER" id="PTHR32468:SF0">
    <property type="entry name" value="K(+)_H(+) ANTIPORTER 1"/>
    <property type="match status" value="1"/>
</dbReference>
<dbReference type="EMBL" id="CP033972">
    <property type="protein sequence ID" value="AZG44379.1"/>
    <property type="molecule type" value="Genomic_DNA"/>
</dbReference>
<evidence type="ECO:0000256" key="4">
    <source>
        <dbReference type="ARBA" id="ARBA00022989"/>
    </source>
</evidence>
<feature type="transmembrane region" description="Helical" evidence="8">
    <location>
        <begin position="164"/>
        <end position="188"/>
    </location>
</feature>
<name>A0A3G8JIT0_9ACTN</name>
<dbReference type="KEGG" id="gom:D7316_00963"/>
<dbReference type="AlphaFoldDB" id="A0A3G8JIT0"/>
<dbReference type="InterPro" id="IPR038770">
    <property type="entry name" value="Na+/solute_symporter_sf"/>
</dbReference>
<keyword evidence="4 8" id="KW-1133">Transmembrane helix</keyword>
<feature type="transmembrane region" description="Helical" evidence="8">
    <location>
        <begin position="62"/>
        <end position="83"/>
    </location>
</feature>